<evidence type="ECO:0000313" key="2">
    <source>
        <dbReference type="Proteomes" id="UP000011185"/>
    </source>
</evidence>
<dbReference type="OrthoDB" id="10341723at2759"/>
<sequence>MLHRPFTKDNALRFLEYETKLDRYLRHKQTTNPFLDVLYKRVITKFKDETVFTMFVQHLVGTHTVARNVDKHSLNTLKTFCVTYLKRNRTLYLTLLMANTFYRIGDVNTGRRFFVDAMRMSTDKSIARMMMDCERMCYCTYHTNSSKDIIEALKKEL</sequence>
<dbReference type="HOGENOM" id="CLU_112151_0_0_1"/>
<proteinExistence type="predicted"/>
<gene>
    <name evidence="1" type="ORF">THOM_0844</name>
</gene>
<reference evidence="1 2" key="1">
    <citation type="journal article" date="2012" name="PLoS Pathog.">
        <title>The genome of the obligate intracellular parasite Trachipleistophora hominis: new insights into microsporidian genome dynamics and reductive evolution.</title>
        <authorList>
            <person name="Heinz E."/>
            <person name="Williams T.A."/>
            <person name="Nakjang S."/>
            <person name="Noel C.J."/>
            <person name="Swan D.C."/>
            <person name="Goldberg A.V."/>
            <person name="Harris S.R."/>
            <person name="Weinmaier T."/>
            <person name="Markert S."/>
            <person name="Becher D."/>
            <person name="Bernhardt J."/>
            <person name="Dagan T."/>
            <person name="Hacker C."/>
            <person name="Lucocq J.M."/>
            <person name="Schweder T."/>
            <person name="Rattei T."/>
            <person name="Hall N."/>
            <person name="Hirt R.P."/>
            <person name="Embley T.M."/>
        </authorList>
    </citation>
    <scope>NUCLEOTIDE SEQUENCE [LARGE SCALE GENOMIC DNA]</scope>
</reference>
<dbReference type="AlphaFoldDB" id="L7JY27"/>
<organism evidence="1 2">
    <name type="scientific">Trachipleistophora hominis</name>
    <name type="common">Microsporidian parasite</name>
    <dbReference type="NCBI Taxonomy" id="72359"/>
    <lineage>
        <taxon>Eukaryota</taxon>
        <taxon>Fungi</taxon>
        <taxon>Fungi incertae sedis</taxon>
        <taxon>Microsporidia</taxon>
        <taxon>Pleistophoridae</taxon>
        <taxon>Trachipleistophora</taxon>
    </lineage>
</organism>
<dbReference type="OMA" id="CKFRDEA"/>
<dbReference type="InParanoid" id="L7JY27"/>
<accession>L7JY27</accession>
<dbReference type="Proteomes" id="UP000011185">
    <property type="component" value="Unassembled WGS sequence"/>
</dbReference>
<dbReference type="VEuPathDB" id="MicrosporidiaDB:THOM_0844"/>
<name>L7JY27_TRAHO</name>
<evidence type="ECO:0000313" key="1">
    <source>
        <dbReference type="EMBL" id="ELQ76195.1"/>
    </source>
</evidence>
<protein>
    <submittedName>
        <fullName evidence="1">Uncharacterized protein</fullName>
    </submittedName>
</protein>
<dbReference type="EMBL" id="JH993862">
    <property type="protein sequence ID" value="ELQ76195.1"/>
    <property type="molecule type" value="Genomic_DNA"/>
</dbReference>
<keyword evidence="2" id="KW-1185">Reference proteome</keyword>